<accession>A0ABV6XG76</accession>
<dbReference type="Gene3D" id="3.10.450.50">
    <property type="match status" value="1"/>
</dbReference>
<evidence type="ECO:0000313" key="3">
    <source>
        <dbReference type="Proteomes" id="UP001592581"/>
    </source>
</evidence>
<dbReference type="InterPro" id="IPR037401">
    <property type="entry name" value="SnoaL-like"/>
</dbReference>
<feature type="domain" description="SnoaL-like" evidence="1">
    <location>
        <begin position="11"/>
        <end position="111"/>
    </location>
</feature>
<comment type="caution">
    <text evidence="2">The sequence shown here is derived from an EMBL/GenBank/DDBJ whole genome shotgun (WGS) entry which is preliminary data.</text>
</comment>
<dbReference type="Proteomes" id="UP001592581">
    <property type="component" value="Unassembled WGS sequence"/>
</dbReference>
<keyword evidence="3" id="KW-1185">Reference proteome</keyword>
<gene>
    <name evidence="2" type="ORF">ABUW04_02270</name>
</gene>
<dbReference type="EMBL" id="JBEUKS010000001">
    <property type="protein sequence ID" value="MFC1437068.1"/>
    <property type="molecule type" value="Genomic_DNA"/>
</dbReference>
<protein>
    <submittedName>
        <fullName evidence="2">Nuclear transport factor 2 family protein</fullName>
    </submittedName>
</protein>
<sequence>MTPSPTQAVAEQLREAFEAKDLALLGPLLDPKVRWGGPEETEQTCHSRGDVLAWYGRARAAGMSAQVTETVVLDSAVVLALAMSGPALGPNAKRPDTVFQVFHLAGGLVVDIRGFQHRRQAVAFAEKPLHARG</sequence>
<organism evidence="2 3">
    <name type="scientific">Streptacidiphilus jeojiensis</name>
    <dbReference type="NCBI Taxonomy" id="3229225"/>
    <lineage>
        <taxon>Bacteria</taxon>
        <taxon>Bacillati</taxon>
        <taxon>Actinomycetota</taxon>
        <taxon>Actinomycetes</taxon>
        <taxon>Kitasatosporales</taxon>
        <taxon>Streptomycetaceae</taxon>
        <taxon>Streptacidiphilus</taxon>
    </lineage>
</organism>
<dbReference type="RefSeq" id="WP_380562136.1">
    <property type="nucleotide sequence ID" value="NZ_JBEUKS010000001.1"/>
</dbReference>
<name>A0ABV6XG76_9ACTN</name>
<dbReference type="SUPFAM" id="SSF54427">
    <property type="entry name" value="NTF2-like"/>
    <property type="match status" value="1"/>
</dbReference>
<evidence type="ECO:0000313" key="2">
    <source>
        <dbReference type="EMBL" id="MFC1437068.1"/>
    </source>
</evidence>
<proteinExistence type="predicted"/>
<reference evidence="2 3" key="1">
    <citation type="submission" date="2024-06" db="EMBL/GenBank/DDBJ databases">
        <authorList>
            <person name="Lee S.D."/>
        </authorList>
    </citation>
    <scope>NUCLEOTIDE SEQUENCE [LARGE SCALE GENOMIC DNA]</scope>
    <source>
        <strain evidence="2 3">N1-10</strain>
    </source>
</reference>
<dbReference type="Pfam" id="PF12680">
    <property type="entry name" value="SnoaL_2"/>
    <property type="match status" value="1"/>
</dbReference>
<evidence type="ECO:0000259" key="1">
    <source>
        <dbReference type="Pfam" id="PF12680"/>
    </source>
</evidence>
<dbReference type="InterPro" id="IPR032710">
    <property type="entry name" value="NTF2-like_dom_sf"/>
</dbReference>